<keyword evidence="5" id="KW-1185">Reference proteome</keyword>
<dbReference type="Pfam" id="PF25526">
    <property type="entry name" value="LIP-1"/>
    <property type="match status" value="2"/>
</dbReference>
<comment type="caution">
    <text evidence="4">The sequence shown here is derived from an EMBL/GenBank/DDBJ whole genome shotgun (WGS) entry which is preliminary data.</text>
</comment>
<accession>A0A3S4ZKZ8</accession>
<dbReference type="EMBL" id="CAAALY010020181">
    <property type="protein sequence ID" value="VEL14160.1"/>
    <property type="molecule type" value="Genomic_DNA"/>
</dbReference>
<dbReference type="OrthoDB" id="6287952at2759"/>
<feature type="compositionally biased region" description="Basic residues" evidence="2">
    <location>
        <begin position="263"/>
        <end position="273"/>
    </location>
</feature>
<feature type="domain" description="Liprin-alpha CC2" evidence="3">
    <location>
        <begin position="326"/>
        <end position="376"/>
    </location>
</feature>
<protein>
    <recommendedName>
        <fullName evidence="3">Liprin-alpha CC2 domain-containing protein</fullName>
    </recommendedName>
</protein>
<dbReference type="Proteomes" id="UP000784294">
    <property type="component" value="Unassembled WGS sequence"/>
</dbReference>
<feature type="region of interest" description="Disordered" evidence="2">
    <location>
        <begin position="161"/>
        <end position="289"/>
    </location>
</feature>
<feature type="compositionally biased region" description="Low complexity" evidence="2">
    <location>
        <begin position="242"/>
        <end position="257"/>
    </location>
</feature>
<feature type="compositionally biased region" description="Polar residues" evidence="2">
    <location>
        <begin position="187"/>
        <end position="196"/>
    </location>
</feature>
<proteinExistence type="predicted"/>
<evidence type="ECO:0000313" key="4">
    <source>
        <dbReference type="EMBL" id="VEL14160.1"/>
    </source>
</evidence>
<feature type="coiled-coil region" evidence="1">
    <location>
        <begin position="324"/>
        <end position="358"/>
    </location>
</feature>
<feature type="domain" description="Liprin-alpha CC2" evidence="3">
    <location>
        <begin position="2"/>
        <end position="59"/>
    </location>
</feature>
<dbReference type="AlphaFoldDB" id="A0A3S4ZKZ8"/>
<evidence type="ECO:0000313" key="5">
    <source>
        <dbReference type="Proteomes" id="UP000784294"/>
    </source>
</evidence>
<evidence type="ECO:0000256" key="1">
    <source>
        <dbReference type="SAM" id="Coils"/>
    </source>
</evidence>
<name>A0A3S4ZKZ8_9PLAT</name>
<keyword evidence="1" id="KW-0175">Coiled coil</keyword>
<evidence type="ECO:0000256" key="2">
    <source>
        <dbReference type="SAM" id="MobiDB-lite"/>
    </source>
</evidence>
<evidence type="ECO:0000259" key="3">
    <source>
        <dbReference type="Pfam" id="PF25526"/>
    </source>
</evidence>
<reference evidence="4" key="1">
    <citation type="submission" date="2018-11" db="EMBL/GenBank/DDBJ databases">
        <authorList>
            <consortium name="Pathogen Informatics"/>
        </authorList>
    </citation>
    <scope>NUCLEOTIDE SEQUENCE</scope>
</reference>
<feature type="coiled-coil region" evidence="1">
    <location>
        <begin position="28"/>
        <end position="55"/>
    </location>
</feature>
<organism evidence="4 5">
    <name type="scientific">Protopolystoma xenopodis</name>
    <dbReference type="NCBI Taxonomy" id="117903"/>
    <lineage>
        <taxon>Eukaryota</taxon>
        <taxon>Metazoa</taxon>
        <taxon>Spiralia</taxon>
        <taxon>Lophotrochozoa</taxon>
        <taxon>Platyhelminthes</taxon>
        <taxon>Monogenea</taxon>
        <taxon>Polyopisthocotylea</taxon>
        <taxon>Polystomatidea</taxon>
        <taxon>Polystomatidae</taxon>
        <taxon>Protopolystoma</taxon>
    </lineage>
</organism>
<gene>
    <name evidence="4" type="ORF">PXEA_LOCUS7600</name>
</gene>
<dbReference type="InterPro" id="IPR057892">
    <property type="entry name" value="LIP-1_CC2"/>
</dbReference>
<sequence length="399" mass="44846">MAIQRENTTLHDQGDKLRTDLAIKMTQLKQNDEKLRSLQERLDITEQHLIQAQKATTTAYGRATVGQLLFNQAFEDGEEHSLSADECRQGVKDVHSNEARSFAKGKLPESDVFPTLEVLTDRQNFESQSAEGTKTEDVRTQTLCRALAKNGHLRTLLYPQDAGVPSERSEKASSSPQLNNLDDDSSVCLSENQTNREVAGQSRTERKRSQSGDAMSYRSPVSPSEEIEPERREENEDEDGEVSVGSEAAIESEASGATGEPRKQRRRVSRRTTHVGGSHLLLGETPNRRSWGDYPGNDYNGGGPRIVGPTRTSSSRGQQQRFTLHSLISQLTTSEDRVRELQDQVNEVQSELVRSQQRESLNEKHNVRLTATVSKMECKLKVKKFLPQCMVNFIHYCYL</sequence>